<proteinExistence type="predicted"/>
<keyword evidence="2" id="KW-1185">Reference proteome</keyword>
<name>A0ABX8RIH4_NOCIO</name>
<sequence length="68" mass="7173">MSTELTADEVGRWAGRHGLSLAADRSAVVAATADHVHDVVSVLRELDFGETPPLAASDRRTEATDATV</sequence>
<protein>
    <recommendedName>
        <fullName evidence="3">Amidase</fullName>
    </recommendedName>
</protein>
<reference evidence="1 2" key="1">
    <citation type="submission" date="2021-07" db="EMBL/GenBank/DDBJ databases">
        <title>Whole Genome Sequence of Nocardia Iowensis.</title>
        <authorList>
            <person name="Lamm A."/>
            <person name="Collins-Fairclough A.M."/>
            <person name="Bunk B."/>
            <person name="Sproer C."/>
        </authorList>
    </citation>
    <scope>NUCLEOTIDE SEQUENCE [LARGE SCALE GENOMIC DNA]</scope>
    <source>
        <strain evidence="1 2">NRRL 5646</strain>
    </source>
</reference>
<evidence type="ECO:0000313" key="1">
    <source>
        <dbReference type="EMBL" id="QXN88714.1"/>
    </source>
</evidence>
<dbReference type="Proteomes" id="UP000694257">
    <property type="component" value="Chromosome"/>
</dbReference>
<evidence type="ECO:0000313" key="2">
    <source>
        <dbReference type="Proteomes" id="UP000694257"/>
    </source>
</evidence>
<evidence type="ECO:0008006" key="3">
    <source>
        <dbReference type="Google" id="ProtNLM"/>
    </source>
</evidence>
<dbReference type="RefSeq" id="WP_218469597.1">
    <property type="nucleotide sequence ID" value="NZ_BAABJN010000011.1"/>
</dbReference>
<dbReference type="EMBL" id="CP078145">
    <property type="protein sequence ID" value="QXN88714.1"/>
    <property type="molecule type" value="Genomic_DNA"/>
</dbReference>
<gene>
    <name evidence="1" type="ORF">KV110_24330</name>
</gene>
<accession>A0ABX8RIH4</accession>
<organism evidence="1 2">
    <name type="scientific">Nocardia iowensis</name>
    <dbReference type="NCBI Taxonomy" id="204891"/>
    <lineage>
        <taxon>Bacteria</taxon>
        <taxon>Bacillati</taxon>
        <taxon>Actinomycetota</taxon>
        <taxon>Actinomycetes</taxon>
        <taxon>Mycobacteriales</taxon>
        <taxon>Nocardiaceae</taxon>
        <taxon>Nocardia</taxon>
    </lineage>
</organism>